<evidence type="ECO:0000313" key="1">
    <source>
        <dbReference type="Proteomes" id="UP000887565"/>
    </source>
</evidence>
<sequence length="64" mass="7487">RKLDYLFQICNNKILPKENQELQRIWGLDVSVTYEAEVPKQNIPCESNQVSIKGVCKSEPIDWH</sequence>
<evidence type="ECO:0000313" key="2">
    <source>
        <dbReference type="WBParaSite" id="nRc.2.0.1.t22631-RA"/>
    </source>
</evidence>
<organism evidence="1 2">
    <name type="scientific">Romanomermis culicivorax</name>
    <name type="common">Nematode worm</name>
    <dbReference type="NCBI Taxonomy" id="13658"/>
    <lineage>
        <taxon>Eukaryota</taxon>
        <taxon>Metazoa</taxon>
        <taxon>Ecdysozoa</taxon>
        <taxon>Nematoda</taxon>
        <taxon>Enoplea</taxon>
        <taxon>Dorylaimia</taxon>
        <taxon>Mermithida</taxon>
        <taxon>Mermithoidea</taxon>
        <taxon>Mermithidae</taxon>
        <taxon>Romanomermis</taxon>
    </lineage>
</organism>
<name>A0A915JAC5_ROMCU</name>
<protein>
    <submittedName>
        <fullName evidence="2">Uncharacterized protein</fullName>
    </submittedName>
</protein>
<accession>A0A915JAC5</accession>
<proteinExistence type="predicted"/>
<dbReference type="AlphaFoldDB" id="A0A915JAC5"/>
<dbReference type="Proteomes" id="UP000887565">
    <property type="component" value="Unplaced"/>
</dbReference>
<reference evidence="2" key="1">
    <citation type="submission" date="2022-11" db="UniProtKB">
        <authorList>
            <consortium name="WormBaseParasite"/>
        </authorList>
    </citation>
    <scope>IDENTIFICATION</scope>
</reference>
<dbReference type="WBParaSite" id="nRc.2.0.1.t22631-RA">
    <property type="protein sequence ID" value="nRc.2.0.1.t22631-RA"/>
    <property type="gene ID" value="nRc.2.0.1.g22631"/>
</dbReference>
<keyword evidence="1" id="KW-1185">Reference proteome</keyword>